<evidence type="ECO:0000256" key="13">
    <source>
        <dbReference type="ARBA" id="ARBA00048679"/>
    </source>
</evidence>
<dbReference type="SUPFAM" id="SSF56112">
    <property type="entry name" value="Protein kinase-like (PK-like)"/>
    <property type="match status" value="2"/>
</dbReference>
<evidence type="ECO:0000256" key="4">
    <source>
        <dbReference type="ARBA" id="ARBA00022527"/>
    </source>
</evidence>
<keyword evidence="7" id="KW-0547">Nucleotide-binding</keyword>
<evidence type="ECO:0000256" key="11">
    <source>
        <dbReference type="ARBA" id="ARBA00023136"/>
    </source>
</evidence>
<dbReference type="EC" id="2.7.11.1" evidence="2"/>
<feature type="compositionally biased region" description="Polar residues" evidence="14">
    <location>
        <begin position="1"/>
        <end position="12"/>
    </location>
</feature>
<feature type="region of interest" description="Disordered" evidence="14">
    <location>
        <begin position="1"/>
        <end position="189"/>
    </location>
</feature>
<comment type="subcellular location">
    <subcellularLocation>
        <location evidence="1">Cell membrane</location>
        <topology evidence="1">Single-pass membrane protein</topology>
    </subcellularLocation>
</comment>
<comment type="catalytic activity">
    <reaction evidence="12">
        <text>L-threonyl-[protein] + ATP = O-phospho-L-threonyl-[protein] + ADP + H(+)</text>
        <dbReference type="Rhea" id="RHEA:46608"/>
        <dbReference type="Rhea" id="RHEA-COMP:11060"/>
        <dbReference type="Rhea" id="RHEA-COMP:11605"/>
        <dbReference type="ChEBI" id="CHEBI:15378"/>
        <dbReference type="ChEBI" id="CHEBI:30013"/>
        <dbReference type="ChEBI" id="CHEBI:30616"/>
        <dbReference type="ChEBI" id="CHEBI:61977"/>
        <dbReference type="ChEBI" id="CHEBI:456216"/>
        <dbReference type="EC" id="2.7.11.1"/>
    </reaction>
</comment>
<keyword evidence="9" id="KW-0067">ATP-binding</keyword>
<protein>
    <recommendedName>
        <fullName evidence="2">non-specific serine/threonine protein kinase</fullName>
        <ecNumber evidence="2">2.7.11.1</ecNumber>
    </recommendedName>
</protein>
<evidence type="ECO:0000256" key="6">
    <source>
        <dbReference type="ARBA" id="ARBA00022692"/>
    </source>
</evidence>
<dbReference type="GO" id="GO:0004674">
    <property type="term" value="F:protein serine/threonine kinase activity"/>
    <property type="evidence" value="ECO:0007669"/>
    <property type="project" value="UniProtKB-KW"/>
</dbReference>
<dbReference type="Proteomes" id="UP000467840">
    <property type="component" value="Chromosome 11"/>
</dbReference>
<keyword evidence="8" id="KW-0418">Kinase</keyword>
<dbReference type="InterPro" id="IPR047117">
    <property type="entry name" value="PERK1-13-like"/>
</dbReference>
<dbReference type="AlphaFoldDB" id="A0A6A6NCW1"/>
<proteinExistence type="predicted"/>
<keyword evidence="6" id="KW-0812">Transmembrane</keyword>
<evidence type="ECO:0000256" key="8">
    <source>
        <dbReference type="ARBA" id="ARBA00022777"/>
    </source>
</evidence>
<evidence type="ECO:0000256" key="14">
    <source>
        <dbReference type="SAM" id="MobiDB-lite"/>
    </source>
</evidence>
<name>A0A6A6NCW1_HEVBR</name>
<feature type="compositionally biased region" description="Basic and acidic residues" evidence="14">
    <location>
        <begin position="100"/>
        <end position="111"/>
    </location>
</feature>
<evidence type="ECO:0000256" key="1">
    <source>
        <dbReference type="ARBA" id="ARBA00004162"/>
    </source>
</evidence>
<keyword evidence="4" id="KW-0723">Serine/threonine-protein kinase</keyword>
<evidence type="ECO:0000256" key="5">
    <source>
        <dbReference type="ARBA" id="ARBA00022679"/>
    </source>
</evidence>
<evidence type="ECO:0000256" key="2">
    <source>
        <dbReference type="ARBA" id="ARBA00012513"/>
    </source>
</evidence>
<organism evidence="15 16">
    <name type="scientific">Hevea brasiliensis</name>
    <name type="common">Para rubber tree</name>
    <name type="synonym">Siphonia brasiliensis</name>
    <dbReference type="NCBI Taxonomy" id="3981"/>
    <lineage>
        <taxon>Eukaryota</taxon>
        <taxon>Viridiplantae</taxon>
        <taxon>Streptophyta</taxon>
        <taxon>Embryophyta</taxon>
        <taxon>Tracheophyta</taxon>
        <taxon>Spermatophyta</taxon>
        <taxon>Magnoliopsida</taxon>
        <taxon>eudicotyledons</taxon>
        <taxon>Gunneridae</taxon>
        <taxon>Pentapetalae</taxon>
        <taxon>rosids</taxon>
        <taxon>fabids</taxon>
        <taxon>Malpighiales</taxon>
        <taxon>Euphorbiaceae</taxon>
        <taxon>Crotonoideae</taxon>
        <taxon>Micrandreae</taxon>
        <taxon>Hevea</taxon>
    </lineage>
</organism>
<feature type="compositionally biased region" description="Polar residues" evidence="14">
    <location>
        <begin position="21"/>
        <end position="32"/>
    </location>
</feature>
<dbReference type="EMBL" id="JAAGAX010000002">
    <property type="protein sequence ID" value="KAF2323387.1"/>
    <property type="molecule type" value="Genomic_DNA"/>
</dbReference>
<dbReference type="Gene3D" id="1.10.510.10">
    <property type="entry name" value="Transferase(Phosphotransferase) domain 1"/>
    <property type="match status" value="3"/>
</dbReference>
<keyword evidence="16" id="KW-1185">Reference proteome</keyword>
<feature type="compositionally biased region" description="Polar residues" evidence="14">
    <location>
        <begin position="118"/>
        <end position="129"/>
    </location>
</feature>
<comment type="catalytic activity">
    <reaction evidence="13">
        <text>L-seryl-[protein] + ATP = O-phospho-L-seryl-[protein] + ADP + H(+)</text>
        <dbReference type="Rhea" id="RHEA:17989"/>
        <dbReference type="Rhea" id="RHEA-COMP:9863"/>
        <dbReference type="Rhea" id="RHEA-COMP:11604"/>
        <dbReference type="ChEBI" id="CHEBI:15378"/>
        <dbReference type="ChEBI" id="CHEBI:29999"/>
        <dbReference type="ChEBI" id="CHEBI:30616"/>
        <dbReference type="ChEBI" id="CHEBI:83421"/>
        <dbReference type="ChEBI" id="CHEBI:456216"/>
        <dbReference type="EC" id="2.7.11.1"/>
    </reaction>
</comment>
<keyword evidence="11" id="KW-0472">Membrane</keyword>
<dbReference type="GO" id="GO:0005886">
    <property type="term" value="C:plasma membrane"/>
    <property type="evidence" value="ECO:0007669"/>
    <property type="project" value="UniProtKB-SubCell"/>
</dbReference>
<dbReference type="GO" id="GO:0005524">
    <property type="term" value="F:ATP binding"/>
    <property type="evidence" value="ECO:0007669"/>
    <property type="project" value="UniProtKB-KW"/>
</dbReference>
<evidence type="ECO:0000256" key="7">
    <source>
        <dbReference type="ARBA" id="ARBA00022741"/>
    </source>
</evidence>
<evidence type="ECO:0000313" key="15">
    <source>
        <dbReference type="EMBL" id="KAF2323387.1"/>
    </source>
</evidence>
<evidence type="ECO:0000256" key="9">
    <source>
        <dbReference type="ARBA" id="ARBA00022840"/>
    </source>
</evidence>
<evidence type="ECO:0000256" key="10">
    <source>
        <dbReference type="ARBA" id="ARBA00022989"/>
    </source>
</evidence>
<accession>A0A6A6NCW1</accession>
<feature type="compositionally biased region" description="Polar residues" evidence="14">
    <location>
        <begin position="139"/>
        <end position="162"/>
    </location>
</feature>
<feature type="compositionally biased region" description="Basic and acidic residues" evidence="14">
    <location>
        <begin position="81"/>
        <end position="90"/>
    </location>
</feature>
<reference evidence="15 16" key="1">
    <citation type="journal article" date="2020" name="Mol. Plant">
        <title>The Chromosome-Based Rubber Tree Genome Provides New Insights into Spurge Genome Evolution and Rubber Biosynthesis.</title>
        <authorList>
            <person name="Liu J."/>
            <person name="Shi C."/>
            <person name="Shi C.C."/>
            <person name="Li W."/>
            <person name="Zhang Q.J."/>
            <person name="Zhang Y."/>
            <person name="Li K."/>
            <person name="Lu H.F."/>
            <person name="Shi C."/>
            <person name="Zhu S.T."/>
            <person name="Xiao Z.Y."/>
            <person name="Nan H."/>
            <person name="Yue Y."/>
            <person name="Zhu X.G."/>
            <person name="Wu Y."/>
            <person name="Hong X.N."/>
            <person name="Fan G.Y."/>
            <person name="Tong Y."/>
            <person name="Zhang D."/>
            <person name="Mao C.L."/>
            <person name="Liu Y.L."/>
            <person name="Hao S.J."/>
            <person name="Liu W.Q."/>
            <person name="Lv M.Q."/>
            <person name="Zhang H.B."/>
            <person name="Liu Y."/>
            <person name="Hu-Tang G.R."/>
            <person name="Wang J.P."/>
            <person name="Wang J.H."/>
            <person name="Sun Y.H."/>
            <person name="Ni S.B."/>
            <person name="Chen W.B."/>
            <person name="Zhang X.C."/>
            <person name="Jiao Y.N."/>
            <person name="Eichler E.E."/>
            <person name="Li G.H."/>
            <person name="Liu X."/>
            <person name="Gao L.Z."/>
        </authorList>
    </citation>
    <scope>NUCLEOTIDE SEQUENCE [LARGE SCALE GENOMIC DNA]</scope>
    <source>
        <strain evidence="16">cv. GT1</strain>
        <tissue evidence="15">Leaf</tissue>
    </source>
</reference>
<keyword evidence="3" id="KW-1003">Cell membrane</keyword>
<dbReference type="InterPro" id="IPR011009">
    <property type="entry name" value="Kinase-like_dom_sf"/>
</dbReference>
<keyword evidence="10" id="KW-1133">Transmembrane helix</keyword>
<keyword evidence="5" id="KW-0808">Transferase</keyword>
<gene>
    <name evidence="15" type="ORF">GH714_035101</name>
</gene>
<dbReference type="PANTHER" id="PTHR47982">
    <property type="entry name" value="PROLINE-RICH RECEPTOR-LIKE PROTEIN KINASE PERK4"/>
    <property type="match status" value="1"/>
</dbReference>
<evidence type="ECO:0000256" key="3">
    <source>
        <dbReference type="ARBA" id="ARBA00022475"/>
    </source>
</evidence>
<evidence type="ECO:0000256" key="12">
    <source>
        <dbReference type="ARBA" id="ARBA00047899"/>
    </source>
</evidence>
<sequence>MGCFSSKNSPQADQHADTRNGVPTSRAQQSAPASLHLKTGSSSLFPKENQPYGQRPSPPASASQNYKGHGQRHSATSSSFPEEHQSHAHVSDISVQELPKTTDGESWERVHSAPASLQHKTGSSSSFPEENQRYGQRPSLPSSASQNYQGHGQRHSATSSSFPEEHQSHAHVSAISVQELPKTTDDGSKSTVIDLTASSSSLIPDKHQSQKKILVQELTKTTGDKRIIHRDIKAENILIDNDFEPKNPEHGDVQKVSEKSDVYSFGVARTQIEQALGNGEYTILVDSILQSYDEKKIKKMIMALVDSKLEKNYVEEEVKKMIFCAIACINNNSEYRPPMQKIIGVLKGTIMPSEKILDWEDNKSLHGNGISSLDWQTRVHITLGIAKVLKNLQYIPWNVYEDFNDDSIFLDTKFEPKFAEYGHAGFYSNSATPTCSSSKADVYFFGVILLELITGKQPVGDISFNGHTDIVGWAKRHLSKGKDSLVDEKLLKKYDTEQMDRTIACALACVRGDPQDRPQMSKVIP</sequence>
<dbReference type="PANTHER" id="PTHR47982:SF17">
    <property type="entry name" value="NON-SPECIFIC SERINE_THREONINE PROTEIN KINASE"/>
    <property type="match status" value="1"/>
</dbReference>
<comment type="caution">
    <text evidence="15">The sequence shown here is derived from an EMBL/GenBank/DDBJ whole genome shotgun (WGS) entry which is preliminary data.</text>
</comment>
<evidence type="ECO:0000313" key="16">
    <source>
        <dbReference type="Proteomes" id="UP000467840"/>
    </source>
</evidence>